<accession>A0ABZ3BYI1</accession>
<dbReference type="NCBIfam" id="TIGR01549">
    <property type="entry name" value="HAD-SF-IA-v1"/>
    <property type="match status" value="1"/>
</dbReference>
<dbReference type="InterPro" id="IPR006439">
    <property type="entry name" value="HAD-SF_hydro_IA"/>
</dbReference>
<gene>
    <name evidence="1" type="ORF">WMO13_07170</name>
</gene>
<organism evidence="1 2">
    <name type="scientific">Ignatzschineria larvae DSM 13226</name>
    <dbReference type="NCBI Taxonomy" id="1111732"/>
    <lineage>
        <taxon>Bacteria</taxon>
        <taxon>Pseudomonadati</taxon>
        <taxon>Pseudomonadota</taxon>
        <taxon>Gammaproteobacteria</taxon>
        <taxon>Cardiobacteriales</taxon>
        <taxon>Ignatzschineriaceae</taxon>
        <taxon>Ignatzschineria</taxon>
    </lineage>
</organism>
<reference evidence="1 2" key="1">
    <citation type="submission" date="2024-03" db="EMBL/GenBank/DDBJ databases">
        <title>Complete Genome Sequence and Annotation of Ignatzschineria larvae DSM 13226.</title>
        <authorList>
            <person name="Cantrell E."/>
            <person name="Burcham Z.M."/>
        </authorList>
    </citation>
    <scope>NUCLEOTIDE SEQUENCE [LARGE SCALE GENOMIC DNA]</scope>
    <source>
        <strain evidence="1 2">DSM 13226</strain>
    </source>
</reference>
<keyword evidence="1" id="KW-0378">Hydrolase</keyword>
<keyword evidence="2" id="KW-1185">Reference proteome</keyword>
<dbReference type="Gene3D" id="1.10.150.400">
    <property type="match status" value="1"/>
</dbReference>
<protein>
    <submittedName>
        <fullName evidence="1">HAD-IA family hydrolase</fullName>
    </submittedName>
</protein>
<proteinExistence type="predicted"/>
<dbReference type="GO" id="GO:0016787">
    <property type="term" value="F:hydrolase activity"/>
    <property type="evidence" value="ECO:0007669"/>
    <property type="project" value="UniProtKB-KW"/>
</dbReference>
<name>A0ABZ3BYI1_9GAMM</name>
<dbReference type="Proteomes" id="UP001449178">
    <property type="component" value="Chromosome"/>
</dbReference>
<sequence>MNILFYLEPGIEHGNPFFRYATLRNSLVPQAKSLKDHTITLLTSEHLAEKAVIDRYAEHFDRVVGVNSLDLNFGECTYSRLMKYQNNDMSVEDKQGLKKLFEEALGEDYQPDLIIIWESPSYFFKELYPNSKVLHQTPGFFSRAPYPGMILFNSKLLNDDKSFYLEKIGTIKNEELNGLDDYRNDMKEFLKEISPLTHQISVLRNKFERIVLFPLQIDNYFMINSCLEKGITQFDLLIEVLKNTPENICILVTNYVSKDIQSSVLSKESIALLRKNYPNFIYLEECDSIPSVSQFIVPFIDGVITISSSVGYQAAFYQKNLYLLGGRNQLTIFSSNNTLLGFFNDISKDKINNKDKEILVNLKNKNLPTALIDKDFYSDWLTAYVKDESISPWLENNIFEVLSFYNRKDALLKDLSLYKNATKNVTNDFCNELNEIIKRYDVISFDIFDTLLYRPFKSPSDLFKFIEPEVHEILSDNTIDFYHLRRSSESIAFTKAVEGGRGEITIDEIYNQLASRLDISDELKKKLLNLELETEFRFLYPRKSALAAFKESVASGKTVILISDMYLSKTFLEKVLNKNGYKGYKKLYVSSECGVKKHSGKLFDYVLQDLKVPAKDILHIGDNPIGDIKQAKARGLATFHLEKAIDLFGHNSAYIRPWKRDETNHSLDWRIILSIWAQKVHDNPKKIYRRGTVFNGSTWELGYMGLGILLLGYSKWLIENSIRDGIDVLYFLARDGKIMKQAYDLLTPLYPDAPKSVYMLCSRRSINLSKVKNYSDILDLLYVDFAHNVTLGHLLENRFGLNYEDIDEEYLREQGLSWRTKLTKEDLPRLRNLMGHLEHKVLDVARVEREAYLEYLANIGLLDSDKNIAVVDIGYAGTMQQSLYQLTNIKISGYYLITFRKALERLKNNGLKSSAYLAEFIDRHDTYHPFCRFVPLYETLFSSTDSSFIKMVKNWDGELVPVYIPPTSLEDKRKKFVSEVHEGALEFLTDVVSIMNHELLKMDVEQNKTLRLLDQLFHDPHPRDAKLFLGITFEDAYGGNMERSILSEKVTIDGTGVWRKGVQVLTEHNKNSRETIKFEDKTSKSYAGLIHPMHLNRKVTQKWIYYLITNFVTENKKRKFLKNPQLFFHDSKSTFIRILGKKYLKD</sequence>
<dbReference type="InterPro" id="IPR036412">
    <property type="entry name" value="HAD-like_sf"/>
</dbReference>
<dbReference type="InterPro" id="IPR023214">
    <property type="entry name" value="HAD_sf"/>
</dbReference>
<dbReference type="Gene3D" id="3.40.50.1000">
    <property type="entry name" value="HAD superfamily/HAD-like"/>
    <property type="match status" value="1"/>
</dbReference>
<evidence type="ECO:0000313" key="2">
    <source>
        <dbReference type="Proteomes" id="UP001449178"/>
    </source>
</evidence>
<evidence type="ECO:0000313" key="1">
    <source>
        <dbReference type="EMBL" id="WZW87157.1"/>
    </source>
</evidence>
<dbReference type="RefSeq" id="WP_026879011.1">
    <property type="nucleotide sequence ID" value="NZ_AZOD01000018.1"/>
</dbReference>
<dbReference type="SUPFAM" id="SSF56784">
    <property type="entry name" value="HAD-like"/>
    <property type="match status" value="1"/>
</dbReference>
<dbReference type="EMBL" id="CP150637">
    <property type="protein sequence ID" value="WZW87157.1"/>
    <property type="molecule type" value="Genomic_DNA"/>
</dbReference>